<evidence type="ECO:0000256" key="1">
    <source>
        <dbReference type="SAM" id="MobiDB-lite"/>
    </source>
</evidence>
<feature type="compositionally biased region" description="Acidic residues" evidence="1">
    <location>
        <begin position="1"/>
        <end position="12"/>
    </location>
</feature>
<keyword evidence="3" id="KW-1185">Reference proteome</keyword>
<name>A0ABD2BFM8_VESMC</name>
<accession>A0ABD2BFM8</accession>
<organism evidence="2 3">
    <name type="scientific">Vespula maculifrons</name>
    <name type="common">Eastern yellow jacket</name>
    <name type="synonym">Wasp</name>
    <dbReference type="NCBI Taxonomy" id="7453"/>
    <lineage>
        <taxon>Eukaryota</taxon>
        <taxon>Metazoa</taxon>
        <taxon>Ecdysozoa</taxon>
        <taxon>Arthropoda</taxon>
        <taxon>Hexapoda</taxon>
        <taxon>Insecta</taxon>
        <taxon>Pterygota</taxon>
        <taxon>Neoptera</taxon>
        <taxon>Endopterygota</taxon>
        <taxon>Hymenoptera</taxon>
        <taxon>Apocrita</taxon>
        <taxon>Aculeata</taxon>
        <taxon>Vespoidea</taxon>
        <taxon>Vespidae</taxon>
        <taxon>Vespinae</taxon>
        <taxon>Vespula</taxon>
    </lineage>
</organism>
<evidence type="ECO:0000313" key="2">
    <source>
        <dbReference type="EMBL" id="KAL2731559.1"/>
    </source>
</evidence>
<sequence>MKEEEEEEEEEEGKTKAKEEAKPKRIRGDVAYNFEQNKERKRNDRSSRGMRVKARYRGEGNGRDGSPGDNGAQPAKAVGRYGWSDNRKISQWPIADASGTYLAT</sequence>
<dbReference type="Proteomes" id="UP001607303">
    <property type="component" value="Unassembled WGS sequence"/>
</dbReference>
<dbReference type="EMBL" id="JAYRBN010000076">
    <property type="protein sequence ID" value="KAL2731559.1"/>
    <property type="molecule type" value="Genomic_DNA"/>
</dbReference>
<proteinExistence type="predicted"/>
<reference evidence="2 3" key="1">
    <citation type="journal article" date="2024" name="Ann. Entomol. Soc. Am.">
        <title>Genomic analyses of the southern and eastern yellowjacket wasps (Hymenoptera: Vespidae) reveal evolutionary signatures of social life.</title>
        <authorList>
            <person name="Catto M.A."/>
            <person name="Caine P.B."/>
            <person name="Orr S.E."/>
            <person name="Hunt B.G."/>
            <person name="Goodisman M.A.D."/>
        </authorList>
    </citation>
    <scope>NUCLEOTIDE SEQUENCE [LARGE SCALE GENOMIC DNA]</scope>
    <source>
        <strain evidence="2">232</strain>
        <tissue evidence="2">Head and thorax</tissue>
    </source>
</reference>
<dbReference type="AlphaFoldDB" id="A0ABD2BFM8"/>
<feature type="compositionally biased region" description="Basic and acidic residues" evidence="1">
    <location>
        <begin position="36"/>
        <end position="47"/>
    </location>
</feature>
<protein>
    <submittedName>
        <fullName evidence="2">Uncharacterized protein</fullName>
    </submittedName>
</protein>
<feature type="compositionally biased region" description="Basic and acidic residues" evidence="1">
    <location>
        <begin position="13"/>
        <end position="28"/>
    </location>
</feature>
<gene>
    <name evidence="2" type="ORF">V1477_015382</name>
</gene>
<comment type="caution">
    <text evidence="2">The sequence shown here is derived from an EMBL/GenBank/DDBJ whole genome shotgun (WGS) entry which is preliminary data.</text>
</comment>
<evidence type="ECO:0000313" key="3">
    <source>
        <dbReference type="Proteomes" id="UP001607303"/>
    </source>
</evidence>
<feature type="region of interest" description="Disordered" evidence="1">
    <location>
        <begin position="1"/>
        <end position="78"/>
    </location>
</feature>